<dbReference type="PANTHER" id="PTHR12526:SF600">
    <property type="entry name" value="GLYCOSYL TRANSFERASE GROUP 1"/>
    <property type="match status" value="1"/>
</dbReference>
<gene>
    <name evidence="1" type="ORF">E6K73_14030</name>
</gene>
<proteinExistence type="predicted"/>
<dbReference type="Gene3D" id="3.40.50.2000">
    <property type="entry name" value="Glycogen Phosphorylase B"/>
    <property type="match status" value="2"/>
</dbReference>
<dbReference type="Pfam" id="PF13692">
    <property type="entry name" value="Glyco_trans_1_4"/>
    <property type="match status" value="1"/>
</dbReference>
<dbReference type="Proteomes" id="UP000320184">
    <property type="component" value="Unassembled WGS sequence"/>
</dbReference>
<dbReference type="EMBL" id="VBOT01000197">
    <property type="protein sequence ID" value="TMQ47174.1"/>
    <property type="molecule type" value="Genomic_DNA"/>
</dbReference>
<reference evidence="1 2" key="1">
    <citation type="journal article" date="2019" name="Nat. Microbiol.">
        <title>Mediterranean grassland soil C-N compound turnover is dependent on rainfall and depth, and is mediated by genomically divergent microorganisms.</title>
        <authorList>
            <person name="Diamond S."/>
            <person name="Andeer P.F."/>
            <person name="Li Z."/>
            <person name="Crits-Christoph A."/>
            <person name="Burstein D."/>
            <person name="Anantharaman K."/>
            <person name="Lane K.R."/>
            <person name="Thomas B.C."/>
            <person name="Pan C."/>
            <person name="Northen T.R."/>
            <person name="Banfield J.F."/>
        </authorList>
    </citation>
    <scope>NUCLEOTIDE SEQUENCE [LARGE SCALE GENOMIC DNA]</scope>
    <source>
        <strain evidence="1">WS_3</strain>
    </source>
</reference>
<evidence type="ECO:0000313" key="1">
    <source>
        <dbReference type="EMBL" id="TMQ47174.1"/>
    </source>
</evidence>
<accession>A0A538S729</accession>
<keyword evidence="1" id="KW-0808">Transferase</keyword>
<protein>
    <submittedName>
        <fullName evidence="1">Glycosyltransferase</fullName>
    </submittedName>
</protein>
<dbReference type="SUPFAM" id="SSF53756">
    <property type="entry name" value="UDP-Glycosyltransferase/glycogen phosphorylase"/>
    <property type="match status" value="1"/>
</dbReference>
<dbReference type="GO" id="GO:0016757">
    <property type="term" value="F:glycosyltransferase activity"/>
    <property type="evidence" value="ECO:0007669"/>
    <property type="project" value="TreeGrafter"/>
</dbReference>
<sequence length="399" mass="43238">MRILYITNGFPYPLTSGYLRHFFLIRGLSRHHEVSLLSLAGRTFRSEHAEALVPFTARVQTFGDSIARRSKAFKAVRAIRSLLPGAGGGRAIRQMRAAVQRCLEQDQPDVVVFSGKRTYPAIAGLRGIPLVADMCDATSVRLRGAMRHSGIGELPALGLEYLRVRSVERRLAREANHLLFASCRDREAIAGTNGNHATVVPNGVDLDYWCRRSAKLGRDTIVMTGAMDYPPNADAALHLIENVLPRVRRSVPAARLLIVGRDAPARLIEAGRRSGACVTGMVPDVRPYLERASVFAAPLRFGAGVQNKLLEAMAMGVPVVASRLAAEGLRTEEGAAPPVAVAGSADEFAAHVVRKLAEARLDPAPCTASRCFVEQNFVWARSTSKLEEVIAAVAARPIP</sequence>
<evidence type="ECO:0000313" key="2">
    <source>
        <dbReference type="Proteomes" id="UP000320184"/>
    </source>
</evidence>
<dbReference type="CDD" id="cd03801">
    <property type="entry name" value="GT4_PimA-like"/>
    <property type="match status" value="1"/>
</dbReference>
<organism evidence="1 2">
    <name type="scientific">Eiseniibacteriota bacterium</name>
    <dbReference type="NCBI Taxonomy" id="2212470"/>
    <lineage>
        <taxon>Bacteria</taxon>
        <taxon>Candidatus Eiseniibacteriota</taxon>
    </lineage>
</organism>
<dbReference type="AlphaFoldDB" id="A0A538S729"/>
<name>A0A538S729_UNCEI</name>
<dbReference type="PANTHER" id="PTHR12526">
    <property type="entry name" value="GLYCOSYLTRANSFERASE"/>
    <property type="match status" value="1"/>
</dbReference>
<comment type="caution">
    <text evidence="1">The sequence shown here is derived from an EMBL/GenBank/DDBJ whole genome shotgun (WGS) entry which is preliminary data.</text>
</comment>